<feature type="domain" description="Anti-CBASS protein Acb1-like N-terminal" evidence="2">
    <location>
        <begin position="52"/>
        <end position="392"/>
    </location>
</feature>
<dbReference type="InterPro" id="IPR006445">
    <property type="entry name" value="Phage-assoc_HI1409"/>
</dbReference>
<dbReference type="KEGG" id="vg:6779538"/>
<dbReference type="NCBIfam" id="TIGR01555">
    <property type="entry name" value="phge_rel_HI1409"/>
    <property type="match status" value="1"/>
</dbReference>
<dbReference type="Proteomes" id="UP000001862">
    <property type="component" value="Segment"/>
</dbReference>
<dbReference type="Pfam" id="PF06381">
    <property type="entry name" value="Phage_portal_3"/>
    <property type="match status" value="1"/>
</dbReference>
<dbReference type="InterPro" id="IPR024459">
    <property type="entry name" value="Acb1-like_N"/>
</dbReference>
<keyword evidence="4" id="KW-1185">Reference proteome</keyword>
<evidence type="ECO:0000259" key="2">
    <source>
        <dbReference type="Pfam" id="PF06381"/>
    </source>
</evidence>
<evidence type="ECO:0000256" key="1">
    <source>
        <dbReference type="SAM" id="MobiDB-lite"/>
    </source>
</evidence>
<protein>
    <submittedName>
        <fullName evidence="3">Gp19 putative portal protein</fullName>
    </submittedName>
</protein>
<sequence>MSEPAKVKKLRTHSVRVSNDGLINVASGLGTEKAKRSHNSWQFPILNSFAELDACYMSNWLARQIVEIPAEDMTREWREFKCKDAELLQKEEDRVSVAVAVQEAIAWARLYGGAGILMLTGQPLDKPLVLSRVKKGDLKRLIVFDRWDMAAMTINTWNVIADNYLKPEFYNIRGGNQQIHWSHFARFNGARLPRRQMAITQGWGDSELRKCLDDIGDMVASKDGIAELMQEANVDVITREGLADELASDQDGPIIDRYATFSKMKSVVQLALLDGDETYDRKTLNLSGVAPILDTFMTWISGAADIPVTRLFGTSAKGLNATGDGDQNNYYDSIRSKQCHQLDPGMKMLDQVLVRSALGYMPADYQYIWNPLKQLDDLEAAQSELLRAQKDQILFDMGAIRPSQVARRLQAGDEYQYEDSGIEEMEENESIGFDDVKPGDELEQPDPTLAGSDT</sequence>
<dbReference type="OrthoDB" id="2472at10239"/>
<name>B5AX38_9CAUD</name>
<gene>
    <name evidence="3" type="ORF">phiPLPE_19</name>
</gene>
<evidence type="ECO:0000313" key="3">
    <source>
        <dbReference type="EMBL" id="ACG60341.1"/>
    </source>
</evidence>
<reference evidence="4" key="1">
    <citation type="journal article" date="2009" name="Environ. Microbiol. Rep.">
        <title>Isolation and genomic characterization of the first phage infecting Iodobacteria: ?PLPE, a myovirus having a novel set of features.</title>
        <authorList>
            <person name="Leblanc C."/>
            <person name="Caumont-Sarcos A."/>
            <person name="Comeau A.M."/>
            <person name="Krisch H.M."/>
        </authorList>
    </citation>
    <scope>NUCLEOTIDE SEQUENCE [LARGE SCALE GENOMIC DNA]</scope>
</reference>
<feature type="compositionally biased region" description="Acidic residues" evidence="1">
    <location>
        <begin position="415"/>
        <end position="429"/>
    </location>
</feature>
<dbReference type="EMBL" id="EU876853">
    <property type="protein sequence ID" value="ACG60341.1"/>
    <property type="molecule type" value="Genomic_DNA"/>
</dbReference>
<organism evidence="3 4">
    <name type="scientific">Iodobacter phage PhiPLPE</name>
    <dbReference type="NCBI Taxonomy" id="551895"/>
    <lineage>
        <taxon>Viruses</taxon>
        <taxon>Duplodnaviria</taxon>
        <taxon>Heunggongvirae</taxon>
        <taxon>Uroviricota</taxon>
        <taxon>Caudoviricetes</taxon>
        <taxon>Iodovirus</taxon>
        <taxon>Iodovirus PLPE</taxon>
    </lineage>
</organism>
<dbReference type="GeneID" id="6779538"/>
<proteinExistence type="predicted"/>
<evidence type="ECO:0000313" key="4">
    <source>
        <dbReference type="Proteomes" id="UP000001862"/>
    </source>
</evidence>
<dbReference type="RefSeq" id="YP_002128453.1">
    <property type="nucleotide sequence ID" value="NC_011142.1"/>
</dbReference>
<feature type="region of interest" description="Disordered" evidence="1">
    <location>
        <begin position="412"/>
        <end position="454"/>
    </location>
</feature>
<accession>B5AX38</accession>